<keyword evidence="3" id="KW-0808">Transferase</keyword>
<dbReference type="AlphaFoldDB" id="A0A2K2U3M1"/>
<sequence>MAATANFSKINLPNDLLNRIVESVTNAVPTDSIYVFGSYARGEETPESDVDIYVVTNDDEKRPIAYGADVRASLMWMPLSRDVIAAPRPLFEERSGDFWKVEARVAEEGVKIYG</sequence>
<dbReference type="GO" id="GO:0016779">
    <property type="term" value="F:nucleotidyltransferase activity"/>
    <property type="evidence" value="ECO:0007669"/>
    <property type="project" value="InterPro"/>
</dbReference>
<dbReference type="EMBL" id="DYZL01000116">
    <property type="protein sequence ID" value="HJH43276.1"/>
    <property type="molecule type" value="Genomic_DNA"/>
</dbReference>
<reference evidence="2" key="2">
    <citation type="journal article" date="2021" name="PeerJ">
        <title>Extensive microbial diversity within the chicken gut microbiome revealed by metagenomics and culture.</title>
        <authorList>
            <person name="Gilroy R."/>
            <person name="Ravi A."/>
            <person name="Getino M."/>
            <person name="Pursley I."/>
            <person name="Horton D.L."/>
            <person name="Alikhan N.F."/>
            <person name="Baker D."/>
            <person name="Gharbi K."/>
            <person name="Hall N."/>
            <person name="Watson M."/>
            <person name="Adriaenssens E.M."/>
            <person name="Foster-Nyarko E."/>
            <person name="Jarju S."/>
            <person name="Secka A."/>
            <person name="Antonio M."/>
            <person name="Oren A."/>
            <person name="Chaudhuri R.R."/>
            <person name="La Ragione R."/>
            <person name="Hildebrand F."/>
            <person name="Pallen M.J."/>
        </authorList>
    </citation>
    <scope>NUCLEOTIDE SEQUENCE</scope>
    <source>
        <strain evidence="2">USAMLcec12-2067</strain>
    </source>
</reference>
<dbReference type="Proteomes" id="UP000789325">
    <property type="component" value="Unassembled WGS sequence"/>
</dbReference>
<evidence type="ECO:0000313" key="2">
    <source>
        <dbReference type="EMBL" id="HJH43276.1"/>
    </source>
</evidence>
<feature type="domain" description="Polymerase nucleotidyl transferase" evidence="1">
    <location>
        <begin position="18"/>
        <end position="91"/>
    </location>
</feature>
<accession>A0A2K2U3M1</accession>
<dbReference type="EMBL" id="PPEL01000058">
    <property type="protein sequence ID" value="PNV64925.1"/>
    <property type="molecule type" value="Genomic_DNA"/>
</dbReference>
<dbReference type="InterPro" id="IPR002934">
    <property type="entry name" value="Polymerase_NTP_transf_dom"/>
</dbReference>
<proteinExistence type="predicted"/>
<dbReference type="InterPro" id="IPR043519">
    <property type="entry name" value="NT_sf"/>
</dbReference>
<gene>
    <name evidence="3" type="ORF">C2L80_09310</name>
    <name evidence="2" type="ORF">K8V16_05710</name>
</gene>
<dbReference type="PANTHER" id="PTHR37030:SF1">
    <property type="entry name" value="NUCLEOTIDYLTRANSFERASE"/>
    <property type="match status" value="1"/>
</dbReference>
<reference evidence="2" key="3">
    <citation type="submission" date="2021-09" db="EMBL/GenBank/DDBJ databases">
        <authorList>
            <person name="Gilroy R."/>
        </authorList>
    </citation>
    <scope>NUCLEOTIDE SEQUENCE</scope>
    <source>
        <strain evidence="2">USAMLcec12-2067</strain>
    </source>
</reference>
<dbReference type="PANTHER" id="PTHR37030">
    <property type="entry name" value="NUCLEOTIDYLTRANSFERASE"/>
    <property type="match status" value="1"/>
</dbReference>
<dbReference type="CDD" id="cd05403">
    <property type="entry name" value="NT_KNTase_like"/>
    <property type="match status" value="1"/>
</dbReference>
<dbReference type="Proteomes" id="UP000236488">
    <property type="component" value="Unassembled WGS sequence"/>
</dbReference>
<protein>
    <submittedName>
        <fullName evidence="3">Nucleotidyltransferase domain-containing protein</fullName>
    </submittedName>
</protein>
<reference evidence="3 4" key="1">
    <citation type="journal article" date="2018" name="Int. J. Syst. Evol. Microbiol.">
        <title>Rubneribacter badeniensis gen. nov., sp. nov. and Enteroscipio rubneri gen. nov., sp. nov., new members of the Eggerthellaceae isolated from human faeces.</title>
        <authorList>
            <person name="Danylec N."/>
            <person name="Gobl A."/>
            <person name="Stoll D.A."/>
            <person name="Hetzer B."/>
            <person name="Kulling S.E."/>
            <person name="Huch M."/>
        </authorList>
    </citation>
    <scope>NUCLEOTIDE SEQUENCE [LARGE SCALE GENOMIC DNA]</scope>
    <source>
        <strain evidence="3 4">ResAG-85</strain>
    </source>
</reference>
<dbReference type="RefSeq" id="WP_087195769.1">
    <property type="nucleotide sequence ID" value="NZ_PPEL01000058.1"/>
</dbReference>
<dbReference type="Gene3D" id="3.30.460.10">
    <property type="entry name" value="Beta Polymerase, domain 2"/>
    <property type="match status" value="1"/>
</dbReference>
<keyword evidence="4" id="KW-1185">Reference proteome</keyword>
<name>A0A2K2U3M1_9ACTN</name>
<evidence type="ECO:0000313" key="3">
    <source>
        <dbReference type="EMBL" id="PNV64925.1"/>
    </source>
</evidence>
<dbReference type="Pfam" id="PF01909">
    <property type="entry name" value="NTP_transf_2"/>
    <property type="match status" value="1"/>
</dbReference>
<comment type="caution">
    <text evidence="3">The sequence shown here is derived from an EMBL/GenBank/DDBJ whole genome shotgun (WGS) entry which is preliminary data.</text>
</comment>
<dbReference type="SUPFAM" id="SSF81301">
    <property type="entry name" value="Nucleotidyltransferase"/>
    <property type="match status" value="1"/>
</dbReference>
<evidence type="ECO:0000313" key="4">
    <source>
        <dbReference type="Proteomes" id="UP000236488"/>
    </source>
</evidence>
<evidence type="ECO:0000259" key="1">
    <source>
        <dbReference type="Pfam" id="PF01909"/>
    </source>
</evidence>
<organism evidence="3 4">
    <name type="scientific">Rubneribacter badeniensis</name>
    <dbReference type="NCBI Taxonomy" id="2070688"/>
    <lineage>
        <taxon>Bacteria</taxon>
        <taxon>Bacillati</taxon>
        <taxon>Actinomycetota</taxon>
        <taxon>Coriobacteriia</taxon>
        <taxon>Eggerthellales</taxon>
        <taxon>Eggerthellaceae</taxon>
        <taxon>Rubneribacter</taxon>
    </lineage>
</organism>